<evidence type="ECO:0000313" key="2">
    <source>
        <dbReference type="Proteomes" id="UP000828941"/>
    </source>
</evidence>
<organism evidence="1 2">
    <name type="scientific">Bauhinia variegata</name>
    <name type="common">Purple orchid tree</name>
    <name type="synonym">Phanera variegata</name>
    <dbReference type="NCBI Taxonomy" id="167791"/>
    <lineage>
        <taxon>Eukaryota</taxon>
        <taxon>Viridiplantae</taxon>
        <taxon>Streptophyta</taxon>
        <taxon>Embryophyta</taxon>
        <taxon>Tracheophyta</taxon>
        <taxon>Spermatophyta</taxon>
        <taxon>Magnoliopsida</taxon>
        <taxon>eudicotyledons</taxon>
        <taxon>Gunneridae</taxon>
        <taxon>Pentapetalae</taxon>
        <taxon>rosids</taxon>
        <taxon>fabids</taxon>
        <taxon>Fabales</taxon>
        <taxon>Fabaceae</taxon>
        <taxon>Cercidoideae</taxon>
        <taxon>Cercideae</taxon>
        <taxon>Bauhiniinae</taxon>
        <taxon>Bauhinia</taxon>
    </lineage>
</organism>
<proteinExistence type="predicted"/>
<reference evidence="1 2" key="1">
    <citation type="journal article" date="2022" name="DNA Res.">
        <title>Chromosomal-level genome assembly of the orchid tree Bauhinia variegata (Leguminosae; Cercidoideae) supports the allotetraploid origin hypothesis of Bauhinia.</title>
        <authorList>
            <person name="Zhong Y."/>
            <person name="Chen Y."/>
            <person name="Zheng D."/>
            <person name="Pang J."/>
            <person name="Liu Y."/>
            <person name="Luo S."/>
            <person name="Meng S."/>
            <person name="Qian L."/>
            <person name="Wei D."/>
            <person name="Dai S."/>
            <person name="Zhou R."/>
        </authorList>
    </citation>
    <scope>NUCLEOTIDE SEQUENCE [LARGE SCALE GENOMIC DNA]</scope>
    <source>
        <strain evidence="1">BV-YZ2020</strain>
    </source>
</reference>
<name>A0ACB9PSN2_BAUVA</name>
<evidence type="ECO:0000313" key="1">
    <source>
        <dbReference type="EMBL" id="KAI4351775.1"/>
    </source>
</evidence>
<protein>
    <submittedName>
        <fullName evidence="1">Uncharacterized protein</fullName>
    </submittedName>
</protein>
<keyword evidence="2" id="KW-1185">Reference proteome</keyword>
<dbReference type="EMBL" id="CM039428">
    <property type="protein sequence ID" value="KAI4351775.1"/>
    <property type="molecule type" value="Genomic_DNA"/>
</dbReference>
<gene>
    <name evidence="1" type="ORF">L6164_006095</name>
</gene>
<sequence>MQRWNAQRRENEYIVDMIFNLIGFVKVYPGRPEGKENQDRTLVCEQDSGICCRRRENHFLILGQGVKIKYESKFSIFRVESTASPPKIGRSTGKSLTAFVRRNLYIYIYSETSLLET</sequence>
<accession>A0ACB9PSN2</accession>
<comment type="caution">
    <text evidence="1">The sequence shown here is derived from an EMBL/GenBank/DDBJ whole genome shotgun (WGS) entry which is preliminary data.</text>
</comment>
<dbReference type="Proteomes" id="UP000828941">
    <property type="component" value="Chromosome 3"/>
</dbReference>